<keyword evidence="2" id="KW-1185">Reference proteome</keyword>
<dbReference type="EMBL" id="JAUSZI010000002">
    <property type="protein sequence ID" value="MDQ1022967.1"/>
    <property type="molecule type" value="Genomic_DNA"/>
</dbReference>
<protein>
    <submittedName>
        <fullName evidence="1">Uncharacterized protein</fullName>
    </submittedName>
</protein>
<accession>A0ABU0SHC0</accession>
<proteinExistence type="predicted"/>
<reference evidence="1 2" key="1">
    <citation type="submission" date="2023-07" db="EMBL/GenBank/DDBJ databases">
        <title>Comparative genomics of wheat-associated soil bacteria to identify genetic determinants of phenazine resistance.</title>
        <authorList>
            <person name="Mouncey N."/>
        </authorList>
    </citation>
    <scope>NUCLEOTIDE SEQUENCE [LARGE SCALE GENOMIC DNA]</scope>
    <source>
        <strain evidence="1 2">V2I4</strain>
    </source>
</reference>
<evidence type="ECO:0000313" key="1">
    <source>
        <dbReference type="EMBL" id="MDQ1022967.1"/>
    </source>
</evidence>
<gene>
    <name evidence="1" type="ORF">QF035_000549</name>
</gene>
<evidence type="ECO:0000313" key="2">
    <source>
        <dbReference type="Proteomes" id="UP001230328"/>
    </source>
</evidence>
<comment type="caution">
    <text evidence="1">The sequence shown here is derived from an EMBL/GenBank/DDBJ whole genome shotgun (WGS) entry which is preliminary data.</text>
</comment>
<dbReference type="RefSeq" id="WP_307517880.1">
    <property type="nucleotide sequence ID" value="NZ_JAUSZI010000002.1"/>
</dbReference>
<dbReference type="Proteomes" id="UP001230328">
    <property type="component" value="Unassembled WGS sequence"/>
</dbReference>
<organism evidence="1 2">
    <name type="scientific">Streptomyces umbrinus</name>
    <dbReference type="NCBI Taxonomy" id="67370"/>
    <lineage>
        <taxon>Bacteria</taxon>
        <taxon>Bacillati</taxon>
        <taxon>Actinomycetota</taxon>
        <taxon>Actinomycetes</taxon>
        <taxon>Kitasatosporales</taxon>
        <taxon>Streptomycetaceae</taxon>
        <taxon>Streptomyces</taxon>
        <taxon>Streptomyces phaeochromogenes group</taxon>
    </lineage>
</organism>
<name>A0ABU0SHC0_9ACTN</name>
<sequence length="52" mass="5481">MNGGKLTGRMEECCSCMAIRAVKFGLDPGDANKWPEGVGRLAWVEQLSGGGP</sequence>